<evidence type="ECO:0000256" key="4">
    <source>
        <dbReference type="ARBA" id="ARBA00048448"/>
    </source>
</evidence>
<dbReference type="InterPro" id="IPR050703">
    <property type="entry name" value="Flavin_MAO"/>
</dbReference>
<dbReference type="EC" id="1.4.3.-" evidence="6"/>
<feature type="binding site" evidence="5">
    <location>
        <begin position="60"/>
        <end position="61"/>
    </location>
    <ligand>
        <name>FAD</name>
        <dbReference type="ChEBI" id="CHEBI:57692"/>
    </ligand>
</feature>
<evidence type="ECO:0000313" key="10">
    <source>
        <dbReference type="Proteomes" id="UP000245764"/>
    </source>
</evidence>
<evidence type="ECO:0000256" key="1">
    <source>
        <dbReference type="ARBA" id="ARBA00001974"/>
    </source>
</evidence>
<dbReference type="InterPro" id="IPR036188">
    <property type="entry name" value="FAD/NAD-bd_sf"/>
</dbReference>
<dbReference type="InterPro" id="IPR002937">
    <property type="entry name" value="Amino_oxidase"/>
</dbReference>
<feature type="signal peptide" evidence="7">
    <location>
        <begin position="1"/>
        <end position="22"/>
    </location>
</feature>
<evidence type="ECO:0000313" key="9">
    <source>
        <dbReference type="EMBL" id="SMR59410.1"/>
    </source>
</evidence>
<keyword evidence="6" id="KW-0274">FAD</keyword>
<dbReference type="PANTHER" id="PTHR43563:SF14">
    <property type="entry name" value="AMINE OXIDASE"/>
    <property type="match status" value="1"/>
</dbReference>
<dbReference type="PANTHER" id="PTHR43563">
    <property type="entry name" value="AMINE OXIDASE"/>
    <property type="match status" value="1"/>
</dbReference>
<feature type="binding site" evidence="5">
    <location>
        <position position="446"/>
    </location>
    <ligand>
        <name>FAD</name>
        <dbReference type="ChEBI" id="CHEBI:57692"/>
    </ligand>
</feature>
<evidence type="ECO:0000259" key="8">
    <source>
        <dbReference type="Pfam" id="PF01593"/>
    </source>
</evidence>
<feature type="binding site" evidence="5">
    <location>
        <position position="41"/>
    </location>
    <ligand>
        <name>FAD</name>
        <dbReference type="ChEBI" id="CHEBI:57692"/>
    </ligand>
</feature>
<dbReference type="Gene3D" id="3.50.50.60">
    <property type="entry name" value="FAD/NAD(P)-binding domain"/>
    <property type="match status" value="1"/>
</dbReference>
<dbReference type="GO" id="GO:0097621">
    <property type="term" value="F:monoamine oxidase activity"/>
    <property type="evidence" value="ECO:0007669"/>
    <property type="project" value="UniProtKB-EC"/>
</dbReference>
<comment type="catalytic activity">
    <reaction evidence="4">
        <text>a secondary aliphatic amine + O2 + H2O = a primary amine + an aldehyde + H2O2</text>
        <dbReference type="Rhea" id="RHEA:26414"/>
        <dbReference type="ChEBI" id="CHEBI:15377"/>
        <dbReference type="ChEBI" id="CHEBI:15379"/>
        <dbReference type="ChEBI" id="CHEBI:16240"/>
        <dbReference type="ChEBI" id="CHEBI:17478"/>
        <dbReference type="ChEBI" id="CHEBI:58855"/>
        <dbReference type="ChEBI" id="CHEBI:65296"/>
        <dbReference type="EC" id="1.4.3.4"/>
    </reaction>
</comment>
<protein>
    <recommendedName>
        <fullName evidence="6">Amine oxidase</fullName>
        <ecNumber evidence="6">1.4.3.-</ecNumber>
    </recommendedName>
</protein>
<evidence type="ECO:0000256" key="5">
    <source>
        <dbReference type="PIRSR" id="PIRSR601613-1"/>
    </source>
</evidence>
<accession>A0A2H1H0U3</accession>
<reference evidence="10" key="1">
    <citation type="submission" date="2017-05" db="EMBL/GenBank/DDBJ databases">
        <authorList>
            <person name="Song R."/>
            <person name="Chenine A.L."/>
            <person name="Ruprecht R.M."/>
        </authorList>
    </citation>
    <scope>NUCLEOTIDE SEQUENCE [LARGE SCALE GENOMIC DNA]</scope>
</reference>
<dbReference type="SUPFAM" id="SSF54373">
    <property type="entry name" value="FAD-linked reductases, C-terminal domain"/>
    <property type="match status" value="1"/>
</dbReference>
<sequence>MKTSLRASVGTLSLLCIPAVLADNNNTPQTVDVAIVGGGLSGLAAAKVLSDAGKTFTILEARDRVGGRVQNQPLQNGGVTELGAAFVGPTQDRVLALAASLNLTLIPEYTTPATPIPPIDDESSKLLLQTIAFLESTAGTINTTAPWTHPNATVWDSQTVATFFEEQSHPVGSLRRSLLDVSITSIFSAESAELSLFYALSYIASAGNATTPGSFIRLISVDNGAQQARITGGTALLATGLASQVGLSNIQLNSPVRSIAQQPDGTYLLTTTSGCTTSARKVIVAMSPPLASRIEYTPPLPASRDQLTQRMFMGSLAKATAIYSTPFWRASNISGQALSDFGTVRATYDVSPADGSYGAILGFVEADRARAIDDLTDEEITKLVVEDYVRYFGEQARDVKEWVVKRWDNEVFSRGGPVALAGVGTLSRYGPALRESVGGVFWAGTEASEFWVGYMDGALRSGERAAGEVLGAL</sequence>
<feature type="domain" description="Amine oxidase" evidence="8">
    <location>
        <begin position="40"/>
        <end position="470"/>
    </location>
</feature>
<keyword evidence="3 6" id="KW-0560">Oxidoreductase</keyword>
<organism evidence="9 10">
    <name type="scientific">Zymoseptoria tritici ST99CH_1E4</name>
    <dbReference type="NCBI Taxonomy" id="1276532"/>
    <lineage>
        <taxon>Eukaryota</taxon>
        <taxon>Fungi</taxon>
        <taxon>Dikarya</taxon>
        <taxon>Ascomycota</taxon>
        <taxon>Pezizomycotina</taxon>
        <taxon>Dothideomycetes</taxon>
        <taxon>Dothideomycetidae</taxon>
        <taxon>Mycosphaerellales</taxon>
        <taxon>Mycosphaerellaceae</taxon>
        <taxon>Zymoseptoria</taxon>
    </lineage>
</organism>
<feature type="chain" id="PRO_5013816495" description="Amine oxidase" evidence="7">
    <location>
        <begin position="23"/>
        <end position="473"/>
    </location>
</feature>
<feature type="binding site" evidence="5">
    <location>
        <position position="363"/>
    </location>
    <ligand>
        <name>substrate</name>
    </ligand>
</feature>
<dbReference type="PRINTS" id="PR00757">
    <property type="entry name" value="AMINEOXDASEF"/>
</dbReference>
<evidence type="ECO:0000256" key="6">
    <source>
        <dbReference type="RuleBase" id="RU362067"/>
    </source>
</evidence>
<dbReference type="AlphaFoldDB" id="A0A2H1H0U3"/>
<keyword evidence="6" id="KW-0285">Flavoprotein</keyword>
<evidence type="ECO:0000256" key="3">
    <source>
        <dbReference type="ARBA" id="ARBA00023002"/>
    </source>
</evidence>
<dbReference type="Proteomes" id="UP000245764">
    <property type="component" value="Chromosome 10"/>
</dbReference>
<evidence type="ECO:0000256" key="7">
    <source>
        <dbReference type="SAM" id="SignalP"/>
    </source>
</evidence>
<comment type="similarity">
    <text evidence="2 6">Belongs to the flavin monoamine oxidase family.</text>
</comment>
<name>A0A2H1H0U3_ZYMTR</name>
<keyword evidence="7" id="KW-0732">Signal</keyword>
<gene>
    <name evidence="9" type="ORF">ZT1E4_G10145</name>
</gene>
<dbReference type="InterPro" id="IPR001613">
    <property type="entry name" value="Flavin_amine_oxidase"/>
</dbReference>
<dbReference type="Pfam" id="PF01593">
    <property type="entry name" value="Amino_oxidase"/>
    <property type="match status" value="1"/>
</dbReference>
<dbReference type="SUPFAM" id="SSF51905">
    <property type="entry name" value="FAD/NAD(P)-binding domain"/>
    <property type="match status" value="1"/>
</dbReference>
<evidence type="ECO:0000256" key="2">
    <source>
        <dbReference type="ARBA" id="ARBA00005995"/>
    </source>
</evidence>
<comment type="cofactor">
    <cofactor evidence="1 6">
        <name>FAD</name>
        <dbReference type="ChEBI" id="CHEBI:57692"/>
    </cofactor>
</comment>
<feature type="binding site" evidence="5">
    <location>
        <position position="256"/>
    </location>
    <ligand>
        <name>FAD</name>
        <dbReference type="ChEBI" id="CHEBI:57692"/>
    </ligand>
</feature>
<dbReference type="EMBL" id="LT854262">
    <property type="protein sequence ID" value="SMR59410.1"/>
    <property type="molecule type" value="Genomic_DNA"/>
</dbReference>
<proteinExistence type="inferred from homology"/>